<feature type="coiled-coil region" evidence="1">
    <location>
        <begin position="1007"/>
        <end position="1154"/>
    </location>
</feature>
<feature type="region of interest" description="Disordered" evidence="2">
    <location>
        <begin position="263"/>
        <end position="291"/>
    </location>
</feature>
<feature type="region of interest" description="Disordered" evidence="2">
    <location>
        <begin position="1732"/>
        <end position="1752"/>
    </location>
</feature>
<proteinExistence type="predicted"/>
<gene>
    <name evidence="3" type="ORF">Q4I30_001377</name>
</gene>
<sequence>MHAATLCSLPEDESPVAPVSPPDSNATRTDAAPYPSSSTTHTAAAPSSLSTAEMSNSVAADFARLDATTIVEALLWMSGGKSSGCGWQGPAPHTAEVQADRSSTPLEASVEALKASHQPPPPLLPNSAVLPSTGNESLVCARAYAASEPNAPPAAAAASVAPLQRPSSHVPSSSLAPFFQEDAAMTPCEQTPTPRRSDAAHAYRMGRRDDGEGQAHALPCTTPTAGVGSTGLVSSTFASRSSTAAVSRTSPQGGEVLSVTALQRAPSVPRQASAPAAGTDAPGAVSAPRSRAAGTEVGGALWQQAFAVHAQQLLRETQQQVDELRQYQQKAVREAQRADAVAAGYRALEVQLAEADAKRAEERVAHEAAFTELSQQALRLEEAVGVLRRSKLELQRQLKEGQIAAAQQVAEHQRELRELRSAFESQVERMCTEQHRQVDQWRQERQQLEEELAEWKSTGITVSAQQRHMEVHCAKPERQHRADVATSLHAMSTPACEAEAERTTAVCRVDAATTTDKVNPPAAPTTPQEDNASPYARVHRDVLAQQQLREQTMLSQLSIADARVQQEAKQRRLAEDRVAELLKQSEQLREALANAEMATLNAERASEVVRKHAAAALAGQSPTKRANSNHQRRQRTIVEQDVAYQRQQLLQKIQHEYTALRRERVALVSQHKAQQQRAAERWIAVRSAVSTLLHVVGLHDAQSTLDAANDADTSRLPCIGDVFTESSETSLNGILAALDTLTSALRSQQKAAAADEAAMHEQRRLSALEEALRAAEAQNLAHIASLEATKAQLCESQRELAVWQQRQKGLATRQDAQDAAWRVTALQLKQVTGVVRRALREYAQPLPASLSMLNSARAAAAESADSARRRVVRRRSTRGLKQRSRSTPTSAALLDSAEDSEGDAAVSSRGLHHEAFVPGKVPCEGNEDDDTDTIAGAKCGSPPWLLSTSTASLSLSSAATLGITELTDAGGDAGHSGVRRAMAVVSRGLLRLLTTWRTRQHTLVEAHKALQRQVEDAMAQNAALAEGQREAKSRYQQQLRLSRAAEQRRAHQLEHAHQELEDAKRQHMLDSAQARQKASEWESERDVLCRRVRVAEEQVNRAEQALVEADVAHSTQHASHETLQRELSDVTASRDRLERRQADLCVHIEDLEARLLVAERTQAALHALITTSVAFIARLSADHQQLQGHYRVLRTLAQAETQTARMVERVLERNNLRKEEQGSAAVAERRLTWSAGAPSGASAWPAAAAPHSSAPATRLRAVGHAVRAATRLSLLLAARQRLRDNAGTRDSDASFLSPAATAAESAALQPLLLALSSAFTWGAAAPVLNSAVVTPHDSLLQRYTTRPDSCVLPVVRLPPPLELVALGYNEDSEVEARGEARGHKARFGCRSGAYENEAAHVSAGHQQRQLVRLLTVAQLDVQAPTTRHLCAEVVAAGSASARATAELLQLVHVRHALSEKLMGPRCQSSLSISQPQSVPQLPDLRPLLPERLAALLQWQLERTTMQACHASESNMLVQRLVQQNEKVVSALQLRTQEYDAASAKVQSLASQLEQLQAERTDRTAVQEKLVEARASLLRERQLRRAAEERLAELALTRLQWLSDQEQYKREVCLLKMELANASMGSTPPAEEGVRALLAVRGDGVVPPLIKSALSIQVGDTTMTDTARHPASPLPRLDPLSGSVMDGSAMYEPDRVHSGHPPAYRSAPLAAEVDWHLNPENVYYCKLPPNGHQHDDRSHAGRHHVGSSDMNVEAPKGNDARGMASPLPALQYRPRISLPTPQDLAESVPPDGARSASATHGGGGGVWSIHNTGASLWNAQLQPQSSSSATALSSAALSITTRARTRGSELPSAPQPSLPSTHALQLYVPNVVRQREKGPPLQ</sequence>
<feature type="compositionally biased region" description="Basic and acidic residues" evidence="2">
    <location>
        <begin position="1872"/>
        <end position="1881"/>
    </location>
</feature>
<feature type="region of interest" description="Disordered" evidence="2">
    <location>
        <begin position="861"/>
        <end position="909"/>
    </location>
</feature>
<evidence type="ECO:0000313" key="4">
    <source>
        <dbReference type="Proteomes" id="UP001482455"/>
    </source>
</evidence>
<keyword evidence="1" id="KW-0175">Coiled coil</keyword>
<evidence type="ECO:0000256" key="1">
    <source>
        <dbReference type="SAM" id="Coils"/>
    </source>
</evidence>
<evidence type="ECO:0000256" key="2">
    <source>
        <dbReference type="SAM" id="MobiDB-lite"/>
    </source>
</evidence>
<dbReference type="EMBL" id="JBAMZL010000009">
    <property type="protein sequence ID" value="KAL0513494.1"/>
    <property type="molecule type" value="Genomic_DNA"/>
</dbReference>
<feature type="coiled-coil region" evidence="1">
    <location>
        <begin position="307"/>
        <end position="365"/>
    </location>
</feature>
<feature type="coiled-coil region" evidence="1">
    <location>
        <begin position="564"/>
        <end position="605"/>
    </location>
</feature>
<organism evidence="3 4">
    <name type="scientific">Leishmania utingensis</name>
    <dbReference type="NCBI Taxonomy" id="653362"/>
    <lineage>
        <taxon>Eukaryota</taxon>
        <taxon>Discoba</taxon>
        <taxon>Euglenozoa</taxon>
        <taxon>Kinetoplastea</taxon>
        <taxon>Metakinetoplastina</taxon>
        <taxon>Trypanosomatida</taxon>
        <taxon>Trypanosomatidae</taxon>
        <taxon>Leishmaniinae</taxon>
        <taxon>Leishmania</taxon>
    </lineage>
</organism>
<dbReference type="Proteomes" id="UP001482455">
    <property type="component" value="Unassembled WGS sequence"/>
</dbReference>
<accession>A0AAW3AXA4</accession>
<keyword evidence="4" id="KW-1185">Reference proteome</keyword>
<feature type="region of interest" description="Disordered" evidence="2">
    <location>
        <begin position="515"/>
        <end position="534"/>
    </location>
</feature>
<feature type="compositionally biased region" description="Basic residues" evidence="2">
    <location>
        <begin position="869"/>
        <end position="884"/>
    </location>
</feature>
<dbReference type="PANTHER" id="PTHR19327:SF0">
    <property type="entry name" value="GOLGIN SUBFAMILY A MEMBER 4"/>
    <property type="match status" value="1"/>
</dbReference>
<feature type="region of interest" description="Disordered" evidence="2">
    <location>
        <begin position="1663"/>
        <end position="1684"/>
    </location>
</feature>
<reference evidence="3 4" key="1">
    <citation type="submission" date="2024-02" db="EMBL/GenBank/DDBJ databases">
        <title>FIRST GENOME SEQUENCES OF Leishmania (Viannia) shawi, Leishmania (Viannia) lindenbergi AND Leishmania (Viannia) utingensis.</title>
        <authorList>
            <person name="Resadore F."/>
            <person name="Custodio M.G.F."/>
            <person name="Boite M.C."/>
            <person name="Cupolillo E."/>
            <person name="Ferreira G.E.M."/>
        </authorList>
    </citation>
    <scope>NUCLEOTIDE SEQUENCE [LARGE SCALE GENOMIC DNA]</scope>
    <source>
        <strain evidence="3 4">ITUB/BR/1977/M4964</strain>
    </source>
</reference>
<dbReference type="PANTHER" id="PTHR19327">
    <property type="entry name" value="GOLGIN"/>
    <property type="match status" value="1"/>
</dbReference>
<feature type="region of interest" description="Disordered" evidence="2">
    <location>
        <begin position="82"/>
        <end position="107"/>
    </location>
</feature>
<feature type="region of interest" description="Disordered" evidence="2">
    <location>
        <begin position="1842"/>
        <end position="1881"/>
    </location>
</feature>
<feature type="region of interest" description="Disordered" evidence="2">
    <location>
        <begin position="1"/>
        <end position="49"/>
    </location>
</feature>
<comment type="caution">
    <text evidence="3">The sequence shown here is derived from an EMBL/GenBank/DDBJ whole genome shotgun (WGS) entry which is preliminary data.</text>
</comment>
<protein>
    <submittedName>
        <fullName evidence="3">Uncharacterized protein</fullName>
    </submittedName>
</protein>
<feature type="region of interest" description="Disordered" evidence="2">
    <location>
        <begin position="1779"/>
        <end position="1803"/>
    </location>
</feature>
<feature type="coiled-coil region" evidence="1">
    <location>
        <begin position="402"/>
        <end position="458"/>
    </location>
</feature>
<evidence type="ECO:0000313" key="3">
    <source>
        <dbReference type="EMBL" id="KAL0513494.1"/>
    </source>
</evidence>
<name>A0AAW3AXA4_9TRYP</name>
<feature type="compositionally biased region" description="Low complexity" evidence="2">
    <location>
        <begin position="31"/>
        <end position="49"/>
    </location>
</feature>